<dbReference type="OrthoDB" id="437457at2759"/>
<dbReference type="InterPro" id="IPR029058">
    <property type="entry name" value="AB_hydrolase_fold"/>
</dbReference>
<name>A0A4Y7T8E4_COPMI</name>
<proteinExistence type="predicted"/>
<feature type="domain" description="Phospholipase/carboxylesterase/thioesterase" evidence="2">
    <location>
        <begin position="43"/>
        <end position="154"/>
    </location>
</feature>
<evidence type="ECO:0000256" key="1">
    <source>
        <dbReference type="SAM" id="MobiDB-lite"/>
    </source>
</evidence>
<gene>
    <name evidence="3" type="ORF">FA13DRAFT_1755389</name>
</gene>
<sequence length="283" mass="30966">MSENIGANYHLRETKPDSTPKVKRAPKSGSIPTPFSYFSSDDGTDENLLILLHGLGDTHVPFEILGRSLKLPQTAVLALRATEQIPYLYEDAYQWYESWDALGELIDRPNPTPALDLLTKVLDHLTKDLEWPLDRIHLFGFAQGGSVAAEYAMRKWKEQLQAHRSAIAASEGASSSAGAPLTSLGSVVTVSGPLLSYPNPSSPSPTPILVVYRPSPSEEALPSNAVAAFKKGFSSVTEVKLSAQRSGMPGSRDEMEPIMQFWSEKLSRRRMEGLYEVMSGMSG</sequence>
<protein>
    <recommendedName>
        <fullName evidence="2">Phospholipase/carboxylesterase/thioesterase domain-containing protein</fullName>
    </recommendedName>
</protein>
<dbReference type="GO" id="GO:0016787">
    <property type="term" value="F:hydrolase activity"/>
    <property type="evidence" value="ECO:0007669"/>
    <property type="project" value="InterPro"/>
</dbReference>
<dbReference type="AlphaFoldDB" id="A0A4Y7T8E4"/>
<accession>A0A4Y7T8E4</accession>
<dbReference type="Pfam" id="PF02230">
    <property type="entry name" value="Abhydrolase_2"/>
    <property type="match status" value="1"/>
</dbReference>
<feature type="region of interest" description="Disordered" evidence="1">
    <location>
        <begin position="1"/>
        <end position="28"/>
    </location>
</feature>
<reference evidence="3 4" key="1">
    <citation type="journal article" date="2019" name="Nat. Ecol. Evol.">
        <title>Megaphylogeny resolves global patterns of mushroom evolution.</title>
        <authorList>
            <person name="Varga T."/>
            <person name="Krizsan K."/>
            <person name="Foldi C."/>
            <person name="Dima B."/>
            <person name="Sanchez-Garcia M."/>
            <person name="Sanchez-Ramirez S."/>
            <person name="Szollosi G.J."/>
            <person name="Szarkandi J.G."/>
            <person name="Papp V."/>
            <person name="Albert L."/>
            <person name="Andreopoulos W."/>
            <person name="Angelini C."/>
            <person name="Antonin V."/>
            <person name="Barry K.W."/>
            <person name="Bougher N.L."/>
            <person name="Buchanan P."/>
            <person name="Buyck B."/>
            <person name="Bense V."/>
            <person name="Catcheside P."/>
            <person name="Chovatia M."/>
            <person name="Cooper J."/>
            <person name="Damon W."/>
            <person name="Desjardin D."/>
            <person name="Finy P."/>
            <person name="Geml J."/>
            <person name="Haridas S."/>
            <person name="Hughes K."/>
            <person name="Justo A."/>
            <person name="Karasinski D."/>
            <person name="Kautmanova I."/>
            <person name="Kiss B."/>
            <person name="Kocsube S."/>
            <person name="Kotiranta H."/>
            <person name="LaButti K.M."/>
            <person name="Lechner B.E."/>
            <person name="Liimatainen K."/>
            <person name="Lipzen A."/>
            <person name="Lukacs Z."/>
            <person name="Mihaltcheva S."/>
            <person name="Morgado L.N."/>
            <person name="Niskanen T."/>
            <person name="Noordeloos M.E."/>
            <person name="Ohm R.A."/>
            <person name="Ortiz-Santana B."/>
            <person name="Ovrebo C."/>
            <person name="Racz N."/>
            <person name="Riley R."/>
            <person name="Savchenko A."/>
            <person name="Shiryaev A."/>
            <person name="Soop K."/>
            <person name="Spirin V."/>
            <person name="Szebenyi C."/>
            <person name="Tomsovsky M."/>
            <person name="Tulloss R.E."/>
            <person name="Uehling J."/>
            <person name="Grigoriev I.V."/>
            <person name="Vagvolgyi C."/>
            <person name="Papp T."/>
            <person name="Martin F.M."/>
            <person name="Miettinen O."/>
            <person name="Hibbett D.S."/>
            <person name="Nagy L.G."/>
        </authorList>
    </citation>
    <scope>NUCLEOTIDE SEQUENCE [LARGE SCALE GENOMIC DNA]</scope>
    <source>
        <strain evidence="3 4">FP101781</strain>
    </source>
</reference>
<feature type="compositionally biased region" description="Basic and acidic residues" evidence="1">
    <location>
        <begin position="10"/>
        <end position="20"/>
    </location>
</feature>
<organism evidence="3 4">
    <name type="scientific">Coprinellus micaceus</name>
    <name type="common">Glistening ink-cap mushroom</name>
    <name type="synonym">Coprinus micaceus</name>
    <dbReference type="NCBI Taxonomy" id="71717"/>
    <lineage>
        <taxon>Eukaryota</taxon>
        <taxon>Fungi</taxon>
        <taxon>Dikarya</taxon>
        <taxon>Basidiomycota</taxon>
        <taxon>Agaricomycotina</taxon>
        <taxon>Agaricomycetes</taxon>
        <taxon>Agaricomycetidae</taxon>
        <taxon>Agaricales</taxon>
        <taxon>Agaricineae</taxon>
        <taxon>Psathyrellaceae</taxon>
        <taxon>Coprinellus</taxon>
    </lineage>
</organism>
<dbReference type="Proteomes" id="UP000298030">
    <property type="component" value="Unassembled WGS sequence"/>
</dbReference>
<dbReference type="SUPFAM" id="SSF53474">
    <property type="entry name" value="alpha/beta-Hydrolases"/>
    <property type="match status" value="1"/>
</dbReference>
<dbReference type="Gene3D" id="3.40.50.1820">
    <property type="entry name" value="alpha/beta hydrolase"/>
    <property type="match status" value="1"/>
</dbReference>
<dbReference type="STRING" id="71717.A0A4Y7T8E4"/>
<comment type="caution">
    <text evidence="3">The sequence shown here is derived from an EMBL/GenBank/DDBJ whole genome shotgun (WGS) entry which is preliminary data.</text>
</comment>
<keyword evidence="4" id="KW-1185">Reference proteome</keyword>
<evidence type="ECO:0000313" key="4">
    <source>
        <dbReference type="Proteomes" id="UP000298030"/>
    </source>
</evidence>
<dbReference type="EMBL" id="QPFP01000025">
    <property type="protein sequence ID" value="TEB29872.1"/>
    <property type="molecule type" value="Genomic_DNA"/>
</dbReference>
<evidence type="ECO:0000259" key="2">
    <source>
        <dbReference type="Pfam" id="PF02230"/>
    </source>
</evidence>
<dbReference type="InterPro" id="IPR003140">
    <property type="entry name" value="PLipase/COase/thioEstase"/>
</dbReference>
<evidence type="ECO:0000313" key="3">
    <source>
        <dbReference type="EMBL" id="TEB29872.1"/>
    </source>
</evidence>